<dbReference type="InterPro" id="IPR000182">
    <property type="entry name" value="GNAT_dom"/>
</dbReference>
<proteinExistence type="predicted"/>
<protein>
    <submittedName>
        <fullName evidence="2">GNAT family N-acetyltransferase</fullName>
    </submittedName>
</protein>
<dbReference type="GO" id="GO:0016747">
    <property type="term" value="F:acyltransferase activity, transferring groups other than amino-acyl groups"/>
    <property type="evidence" value="ECO:0007669"/>
    <property type="project" value="InterPro"/>
</dbReference>
<organism evidence="2 3">
    <name type="scientific">Caenimonas koreensis DSM 17982</name>
    <dbReference type="NCBI Taxonomy" id="1121255"/>
    <lineage>
        <taxon>Bacteria</taxon>
        <taxon>Pseudomonadati</taxon>
        <taxon>Pseudomonadota</taxon>
        <taxon>Betaproteobacteria</taxon>
        <taxon>Burkholderiales</taxon>
        <taxon>Comamonadaceae</taxon>
        <taxon>Caenimonas</taxon>
    </lineage>
</organism>
<dbReference type="InterPro" id="IPR016181">
    <property type="entry name" value="Acyl_CoA_acyltransferase"/>
</dbReference>
<name>A0A844B7U9_9BURK</name>
<dbReference type="EMBL" id="WJBU01000021">
    <property type="protein sequence ID" value="MRD49233.1"/>
    <property type="molecule type" value="Genomic_DNA"/>
</dbReference>
<dbReference type="Pfam" id="PF00583">
    <property type="entry name" value="Acetyltransf_1"/>
    <property type="match status" value="1"/>
</dbReference>
<dbReference type="CDD" id="cd04301">
    <property type="entry name" value="NAT_SF"/>
    <property type="match status" value="1"/>
</dbReference>
<evidence type="ECO:0000313" key="2">
    <source>
        <dbReference type="EMBL" id="MRD49233.1"/>
    </source>
</evidence>
<dbReference type="RefSeq" id="WP_153586541.1">
    <property type="nucleotide sequence ID" value="NZ_WJBU01000021.1"/>
</dbReference>
<reference evidence="2 3" key="1">
    <citation type="submission" date="2019-11" db="EMBL/GenBank/DDBJ databases">
        <title>Caenimonas koreensis gen. nov., sp. nov., isolated from activated sludge.</title>
        <authorList>
            <person name="Seung H.R."/>
        </authorList>
    </citation>
    <scope>NUCLEOTIDE SEQUENCE [LARGE SCALE GENOMIC DNA]</scope>
    <source>
        <strain evidence="2 3">EMB320</strain>
    </source>
</reference>
<evidence type="ECO:0000259" key="1">
    <source>
        <dbReference type="PROSITE" id="PS51186"/>
    </source>
</evidence>
<dbReference type="AlphaFoldDB" id="A0A844B7U9"/>
<dbReference type="Proteomes" id="UP000487350">
    <property type="component" value="Unassembled WGS sequence"/>
</dbReference>
<evidence type="ECO:0000313" key="3">
    <source>
        <dbReference type="Proteomes" id="UP000487350"/>
    </source>
</evidence>
<sequence>MQASESIHPAETVAPAALHAAMTGAFADYLIGSFALPLAQWSTFLARHAVDLSCSRVAVQRGEVIAFALVAPRAELGRWRLATMGALPAARGCGAAPALLDDFIERAGVAGMRGVELECIAQNERALRLYQSRRFDVDSPLYGYTRAPGEATPELAPQNVEPLAAEAAYEWLDAVALRRADLPLQVTPVSLRALATPPVAWRHGDALLVFSEISADAVTVQSIVDSSTGLRDAEVLVRQLAARYAMRRITVPQLQRPDIGGDAFERAGFERLPMHQYLMRRPL</sequence>
<dbReference type="OrthoDB" id="8901673at2"/>
<dbReference type="SUPFAM" id="SSF55729">
    <property type="entry name" value="Acyl-CoA N-acyltransferases (Nat)"/>
    <property type="match status" value="1"/>
</dbReference>
<comment type="caution">
    <text evidence="2">The sequence shown here is derived from an EMBL/GenBank/DDBJ whole genome shotgun (WGS) entry which is preliminary data.</text>
</comment>
<accession>A0A844B7U9</accession>
<feature type="domain" description="N-acetyltransferase" evidence="1">
    <location>
        <begin position="5"/>
        <end position="175"/>
    </location>
</feature>
<dbReference type="Gene3D" id="3.40.630.30">
    <property type="match status" value="1"/>
</dbReference>
<gene>
    <name evidence="2" type="ORF">GHT07_18315</name>
</gene>
<keyword evidence="2" id="KW-0808">Transferase</keyword>
<keyword evidence="3" id="KW-1185">Reference proteome</keyword>
<dbReference type="PROSITE" id="PS51186">
    <property type="entry name" value="GNAT"/>
    <property type="match status" value="1"/>
</dbReference>